<gene>
    <name evidence="3" type="ORF">AB8S09_02555</name>
</gene>
<dbReference type="SUPFAM" id="SSF50156">
    <property type="entry name" value="PDZ domain-like"/>
    <property type="match status" value="1"/>
</dbReference>
<evidence type="ECO:0000313" key="3">
    <source>
        <dbReference type="EMBL" id="MEY8762534.1"/>
    </source>
</evidence>
<feature type="transmembrane region" description="Helical" evidence="1">
    <location>
        <begin position="12"/>
        <end position="31"/>
    </location>
</feature>
<dbReference type="Proteomes" id="UP001565220">
    <property type="component" value="Unassembled WGS sequence"/>
</dbReference>
<sequence length="429" mass="47846">MILFYTLKSIAFALTEPYLILVLAVLVFALYRRNRQTVVMQKMIIGEGINSPFELTISQIVIGIFGGILASVIMSYLGIVFDENSAVDLIFLASIVFMFFNVRFICFAYSGAVLGFLSLALTVSSQTFNIPNLDFLKIDVVALMSMVAILHFVEGILIILDGRTGSIPVFSSKEGNIVGGFALQRYWTIPVAIFFMIHNKTMIGSSWQVSVPNWWPLINSSIPYGVLKSAVLSLVPFYAVMGYNSVTFTRNTKEKSFLSGVLLILYSIALFGIAQLAVLNIWLKFLAVIFAPIAHEGIIMLQRYLEIRGTPKYVSTSEGMMVLVVAPNSPASEMGIKSGDLLVEINNEKIENEDKIAEVIKECSNFIWFKVKKEAGNFEQVSYSKMNEDKKLGIVFVPRKVPHNSMVVKLNKNKFSDVLNKIKNKGKDD</sequence>
<dbReference type="InterPro" id="IPR001478">
    <property type="entry name" value="PDZ"/>
</dbReference>
<dbReference type="Gene3D" id="2.30.42.10">
    <property type="match status" value="1"/>
</dbReference>
<protein>
    <submittedName>
        <fullName evidence="3">PDZ domain-containing protein</fullName>
    </submittedName>
</protein>
<feature type="transmembrane region" description="Helical" evidence="1">
    <location>
        <begin position="89"/>
        <end position="119"/>
    </location>
</feature>
<proteinExistence type="predicted"/>
<evidence type="ECO:0000256" key="1">
    <source>
        <dbReference type="SAM" id="Phobius"/>
    </source>
</evidence>
<dbReference type="InterPro" id="IPR041489">
    <property type="entry name" value="PDZ_6"/>
</dbReference>
<feature type="transmembrane region" description="Helical" evidence="1">
    <location>
        <begin position="52"/>
        <end position="77"/>
    </location>
</feature>
<feature type="transmembrane region" description="Helical" evidence="1">
    <location>
        <begin position="256"/>
        <end position="275"/>
    </location>
</feature>
<feature type="transmembrane region" description="Helical" evidence="1">
    <location>
        <begin position="140"/>
        <end position="160"/>
    </location>
</feature>
<accession>A0ABV4DTG0</accession>
<evidence type="ECO:0000259" key="2">
    <source>
        <dbReference type="PROSITE" id="PS50106"/>
    </source>
</evidence>
<dbReference type="EMBL" id="JBGFFE010000002">
    <property type="protein sequence ID" value="MEY8762534.1"/>
    <property type="molecule type" value="Genomic_DNA"/>
</dbReference>
<feature type="domain" description="PDZ" evidence="2">
    <location>
        <begin position="305"/>
        <end position="375"/>
    </location>
</feature>
<reference evidence="3 4" key="1">
    <citation type="submission" date="2024-08" db="EMBL/GenBank/DDBJ databases">
        <title>Clostridium lapicellarii sp. nov., and Clostridium renhuaiense sp. nov., two species isolated from the mud in a fermentation cellar used for producing sauce-flavour Chinese liquors.</title>
        <authorList>
            <person name="Yang F."/>
            <person name="Wang H."/>
            <person name="Chen L.Q."/>
            <person name="Zhou N."/>
            <person name="Lu J.J."/>
            <person name="Pu X.X."/>
            <person name="Wan B."/>
            <person name="Wang L."/>
            <person name="Liu S.J."/>
        </authorList>
    </citation>
    <scope>NUCLEOTIDE SEQUENCE [LARGE SCALE GENOMIC DNA]</scope>
    <source>
        <strain evidence="3 4">MT-113</strain>
    </source>
</reference>
<keyword evidence="1" id="KW-0472">Membrane</keyword>
<dbReference type="PROSITE" id="PS50106">
    <property type="entry name" value="PDZ"/>
    <property type="match status" value="1"/>
</dbReference>
<feature type="transmembrane region" description="Helical" evidence="1">
    <location>
        <begin position="222"/>
        <end position="244"/>
    </location>
</feature>
<dbReference type="Pfam" id="PF17820">
    <property type="entry name" value="PDZ_6"/>
    <property type="match status" value="1"/>
</dbReference>
<comment type="caution">
    <text evidence="3">The sequence shown here is derived from an EMBL/GenBank/DDBJ whole genome shotgun (WGS) entry which is preliminary data.</text>
</comment>
<organism evidence="3 4">
    <name type="scientific">Clostridium lapidicellarium</name>
    <dbReference type="NCBI Taxonomy" id="3240931"/>
    <lineage>
        <taxon>Bacteria</taxon>
        <taxon>Bacillati</taxon>
        <taxon>Bacillota</taxon>
        <taxon>Clostridia</taxon>
        <taxon>Eubacteriales</taxon>
        <taxon>Clostridiaceae</taxon>
        <taxon>Clostridium</taxon>
    </lineage>
</organism>
<keyword evidence="1" id="KW-1133">Transmembrane helix</keyword>
<keyword evidence="1" id="KW-0812">Transmembrane</keyword>
<dbReference type="RefSeq" id="WP_369868453.1">
    <property type="nucleotide sequence ID" value="NZ_JBGFFE010000002.1"/>
</dbReference>
<dbReference type="InterPro" id="IPR036034">
    <property type="entry name" value="PDZ_sf"/>
</dbReference>
<keyword evidence="4" id="KW-1185">Reference proteome</keyword>
<evidence type="ECO:0000313" key="4">
    <source>
        <dbReference type="Proteomes" id="UP001565220"/>
    </source>
</evidence>
<name>A0ABV4DTG0_9CLOT</name>
<dbReference type="SMART" id="SM00228">
    <property type="entry name" value="PDZ"/>
    <property type="match status" value="1"/>
</dbReference>